<dbReference type="OrthoDB" id="6019271at2759"/>
<dbReference type="EMBL" id="JAFBMS010000013">
    <property type="protein sequence ID" value="KAG9347690.1"/>
    <property type="molecule type" value="Genomic_DNA"/>
</dbReference>
<evidence type="ECO:0000313" key="2">
    <source>
        <dbReference type="EMBL" id="KAG9347690.1"/>
    </source>
</evidence>
<feature type="compositionally biased region" description="Polar residues" evidence="1">
    <location>
        <begin position="32"/>
        <end position="44"/>
    </location>
</feature>
<evidence type="ECO:0000313" key="3">
    <source>
        <dbReference type="Proteomes" id="UP000824540"/>
    </source>
</evidence>
<feature type="compositionally biased region" description="Low complexity" evidence="1">
    <location>
        <begin position="114"/>
        <end position="126"/>
    </location>
</feature>
<feature type="region of interest" description="Disordered" evidence="1">
    <location>
        <begin position="1"/>
        <end position="54"/>
    </location>
</feature>
<evidence type="ECO:0008006" key="4">
    <source>
        <dbReference type="Google" id="ProtNLM"/>
    </source>
</evidence>
<dbReference type="AlphaFoldDB" id="A0A8T2P727"/>
<sequence>MWVDTDCDEAAASSPHSSPSHGASRPMPMPVRSTSAGSTPTHVPQDSLAGVGGDVQEAFAQGARRNLRNDLLVAADSITNTMSSLVKELHSVDNGGEEEEHMQSGKDQEASKYSTDAPPSSPTTPSHDNRHITQSPTNVRKINTSLPLIPSPTQPPPGMDRVSFSCH</sequence>
<keyword evidence="3" id="KW-1185">Reference proteome</keyword>
<accession>A0A8T2P727</accession>
<comment type="caution">
    <text evidence="2">The sequence shown here is derived from an EMBL/GenBank/DDBJ whole genome shotgun (WGS) entry which is preliminary data.</text>
</comment>
<reference evidence="2" key="1">
    <citation type="thesis" date="2021" institute="BYU ScholarsArchive" country="Provo, UT, USA">
        <title>Applications of and Algorithms for Genome Assembly and Genomic Analyses with an Emphasis on Marine Teleosts.</title>
        <authorList>
            <person name="Pickett B.D."/>
        </authorList>
    </citation>
    <scope>NUCLEOTIDE SEQUENCE</scope>
    <source>
        <strain evidence="2">HI-2016</strain>
    </source>
</reference>
<protein>
    <recommendedName>
        <fullName evidence="4">Dystrobrevin beta</fullName>
    </recommendedName>
</protein>
<proteinExistence type="predicted"/>
<gene>
    <name evidence="2" type="ORF">JZ751_005264</name>
</gene>
<feature type="region of interest" description="Disordered" evidence="1">
    <location>
        <begin position="88"/>
        <end position="167"/>
    </location>
</feature>
<dbReference type="Proteomes" id="UP000824540">
    <property type="component" value="Unassembled WGS sequence"/>
</dbReference>
<feature type="compositionally biased region" description="Low complexity" evidence="1">
    <location>
        <begin position="10"/>
        <end position="24"/>
    </location>
</feature>
<feature type="compositionally biased region" description="Pro residues" evidence="1">
    <location>
        <begin position="149"/>
        <end position="158"/>
    </location>
</feature>
<feature type="compositionally biased region" description="Basic and acidic residues" evidence="1">
    <location>
        <begin position="101"/>
        <end position="110"/>
    </location>
</feature>
<evidence type="ECO:0000256" key="1">
    <source>
        <dbReference type="SAM" id="MobiDB-lite"/>
    </source>
</evidence>
<feature type="compositionally biased region" description="Polar residues" evidence="1">
    <location>
        <begin position="132"/>
        <end position="143"/>
    </location>
</feature>
<organism evidence="2 3">
    <name type="scientific">Albula glossodonta</name>
    <name type="common">roundjaw bonefish</name>
    <dbReference type="NCBI Taxonomy" id="121402"/>
    <lineage>
        <taxon>Eukaryota</taxon>
        <taxon>Metazoa</taxon>
        <taxon>Chordata</taxon>
        <taxon>Craniata</taxon>
        <taxon>Vertebrata</taxon>
        <taxon>Euteleostomi</taxon>
        <taxon>Actinopterygii</taxon>
        <taxon>Neopterygii</taxon>
        <taxon>Teleostei</taxon>
        <taxon>Albuliformes</taxon>
        <taxon>Albulidae</taxon>
        <taxon>Albula</taxon>
    </lineage>
</organism>
<name>A0A8T2P727_9TELE</name>